<evidence type="ECO:0000313" key="1">
    <source>
        <dbReference type="EMBL" id="VEH16419.1"/>
    </source>
</evidence>
<gene>
    <name evidence="1" type="ORF">NCTC13071_02444</name>
</gene>
<dbReference type="SUPFAM" id="SSF117782">
    <property type="entry name" value="YbjQ-like"/>
    <property type="match status" value="1"/>
</dbReference>
<name>A0A3S4TCX1_9BACT</name>
<protein>
    <recommendedName>
        <fullName evidence="3">Heavy-metal-binding</fullName>
    </recommendedName>
</protein>
<evidence type="ECO:0008006" key="3">
    <source>
        <dbReference type="Google" id="ProtNLM"/>
    </source>
</evidence>
<organism evidence="1 2">
    <name type="scientific">Segatella oris</name>
    <dbReference type="NCBI Taxonomy" id="28135"/>
    <lineage>
        <taxon>Bacteria</taxon>
        <taxon>Pseudomonadati</taxon>
        <taxon>Bacteroidota</taxon>
        <taxon>Bacteroidia</taxon>
        <taxon>Bacteroidales</taxon>
        <taxon>Prevotellaceae</taxon>
        <taxon>Segatella</taxon>
    </lineage>
</organism>
<accession>A0A3S4TCX1</accession>
<evidence type="ECO:0000313" key="2">
    <source>
        <dbReference type="Proteomes" id="UP000274578"/>
    </source>
</evidence>
<dbReference type="GeneID" id="85013180"/>
<dbReference type="EMBL" id="LR134384">
    <property type="protein sequence ID" value="VEH16419.1"/>
    <property type="molecule type" value="Genomic_DNA"/>
</dbReference>
<proteinExistence type="predicted"/>
<sequence>MGLFSNKNKKTDFTIERQFVTTLPSIKGYEIVEQRGLCYQYSITYDLDSCLDKLLKKAYKAGCNAFVNLKIEKGPNYTVIYGDGVIINRQ</sequence>
<dbReference type="RefSeq" id="WP_018920494.1">
    <property type="nucleotide sequence ID" value="NZ_LR134384.1"/>
</dbReference>
<dbReference type="AlphaFoldDB" id="A0A3S4TCX1"/>
<dbReference type="KEGG" id="poc:NCTC13071_02444"/>
<dbReference type="Proteomes" id="UP000274578">
    <property type="component" value="Chromosome 1"/>
</dbReference>
<reference evidence="1 2" key="1">
    <citation type="submission" date="2018-12" db="EMBL/GenBank/DDBJ databases">
        <authorList>
            <consortium name="Pathogen Informatics"/>
        </authorList>
    </citation>
    <scope>NUCLEOTIDE SEQUENCE [LARGE SCALE GENOMIC DNA]</scope>
    <source>
        <strain evidence="1 2">NCTC13071</strain>
    </source>
</reference>
<dbReference type="InterPro" id="IPR035439">
    <property type="entry name" value="UPF0145_dom_sf"/>
</dbReference>